<feature type="transmembrane region" description="Helical" evidence="1">
    <location>
        <begin position="96"/>
        <end position="122"/>
    </location>
</feature>
<feature type="transmembrane region" description="Helical" evidence="1">
    <location>
        <begin position="534"/>
        <end position="557"/>
    </location>
</feature>
<organism evidence="2 3">
    <name type="scientific">Nocardiopsis flavescens</name>
    <dbReference type="NCBI Taxonomy" id="758803"/>
    <lineage>
        <taxon>Bacteria</taxon>
        <taxon>Bacillati</taxon>
        <taxon>Actinomycetota</taxon>
        <taxon>Actinomycetes</taxon>
        <taxon>Streptosporangiales</taxon>
        <taxon>Nocardiopsidaceae</taxon>
        <taxon>Nocardiopsis</taxon>
    </lineage>
</organism>
<dbReference type="AlphaFoldDB" id="A0A1M6JJL0"/>
<evidence type="ECO:0000256" key="1">
    <source>
        <dbReference type="SAM" id="Phobius"/>
    </source>
</evidence>
<accession>A0A1M6JJL0</accession>
<feature type="transmembrane region" description="Helical" evidence="1">
    <location>
        <begin position="368"/>
        <end position="388"/>
    </location>
</feature>
<proteinExistence type="predicted"/>
<reference evidence="2 3" key="1">
    <citation type="submission" date="2016-11" db="EMBL/GenBank/DDBJ databases">
        <authorList>
            <person name="Jaros S."/>
            <person name="Januszkiewicz K."/>
            <person name="Wedrychowicz H."/>
        </authorList>
    </citation>
    <scope>NUCLEOTIDE SEQUENCE [LARGE SCALE GENOMIC DNA]</scope>
    <source>
        <strain evidence="2 3">CGMCC 4.5723</strain>
    </source>
</reference>
<feature type="transmembrane region" description="Helical" evidence="1">
    <location>
        <begin position="473"/>
        <end position="492"/>
    </location>
</feature>
<dbReference type="STRING" id="758803.SAMN05421803_106163"/>
<feature type="transmembrane region" description="Helical" evidence="1">
    <location>
        <begin position="577"/>
        <end position="596"/>
    </location>
</feature>
<keyword evidence="1" id="KW-0812">Transmembrane</keyword>
<keyword evidence="1" id="KW-0472">Membrane</keyword>
<dbReference type="Proteomes" id="UP000184452">
    <property type="component" value="Unassembled WGS sequence"/>
</dbReference>
<feature type="transmembrane region" description="Helical" evidence="1">
    <location>
        <begin position="394"/>
        <end position="422"/>
    </location>
</feature>
<dbReference type="OrthoDB" id="2955510at2"/>
<dbReference type="EMBL" id="FQZK01000006">
    <property type="protein sequence ID" value="SHJ46898.1"/>
    <property type="molecule type" value="Genomic_DNA"/>
</dbReference>
<name>A0A1M6JJL0_9ACTN</name>
<dbReference type="RefSeq" id="WP_073379431.1">
    <property type="nucleotide sequence ID" value="NZ_FQZK01000006.1"/>
</dbReference>
<protein>
    <submittedName>
        <fullName evidence="2">ABC-2 type transport system permease protein</fullName>
    </submittedName>
</protein>
<feature type="transmembrane region" description="Helical" evidence="1">
    <location>
        <begin position="53"/>
        <end position="75"/>
    </location>
</feature>
<evidence type="ECO:0000313" key="2">
    <source>
        <dbReference type="EMBL" id="SHJ46898.1"/>
    </source>
</evidence>
<sequence>MAAPLIAMRWRLLGRSLRGARAAWVAALSLAGLGCAAVAAVLAADASHSGRTGLAVAFAVWGAGWLVVPLVGIGGRDALKPEHFARHGLTHRRLSAGLLGASMVGAGFAVTVLFFGTLAVAAAPLGPAALAVAVAAAVLTAVVALLGSKIVAATLAETMHTRTGAVLASLPWAVVAAAASNGAVLLVAVGRSGFLGGRWPAWLDGGVRSVPSGWGVGAVEAAGRGDVLGALAWVLALAGLGLALFSGWARFTRRRSSGPVGRTRHARALPVPAWADSLAGGALVKESRAWARDPLRLYHWFFALWFALVYCAIPVLAGTTAYLPWAGVVFGILAAAGAANLYGIDGTALWLTLMRPGRERADVRARQAAWLLTTAPVAIALTGAGLALDGPSVMAAWVVPVLVVVLGAGAGLVVAISVRAPVAVPDAHRRTTPAEDAGNTVGLVWAVIGLLAAAVAPSLALTAAGVLGWPPGAGAGLVCAAVTAVAAWWGPGRLAARRLERRGPELLDRLAGRAPSRTAARTAAPDPRSDTARVALGLSLGAGWTPIAMGVLSLVTVADGSPSSTAWTLPARLPARWAVLCALCLIAVGVFVYARAGRLVWSRIRSRPDR</sequence>
<feature type="transmembrane region" description="Helical" evidence="1">
    <location>
        <begin position="297"/>
        <end position="316"/>
    </location>
</feature>
<gene>
    <name evidence="2" type="ORF">SAMN05421803_106163</name>
</gene>
<feature type="transmembrane region" description="Helical" evidence="1">
    <location>
        <begin position="443"/>
        <end position="467"/>
    </location>
</feature>
<feature type="transmembrane region" description="Helical" evidence="1">
    <location>
        <begin position="322"/>
        <end position="344"/>
    </location>
</feature>
<keyword evidence="1" id="KW-1133">Transmembrane helix</keyword>
<keyword evidence="3" id="KW-1185">Reference proteome</keyword>
<evidence type="ECO:0000313" key="3">
    <source>
        <dbReference type="Proteomes" id="UP000184452"/>
    </source>
</evidence>
<feature type="transmembrane region" description="Helical" evidence="1">
    <location>
        <begin position="230"/>
        <end position="249"/>
    </location>
</feature>
<feature type="transmembrane region" description="Helical" evidence="1">
    <location>
        <begin position="164"/>
        <end position="189"/>
    </location>
</feature>
<feature type="transmembrane region" description="Helical" evidence="1">
    <location>
        <begin position="128"/>
        <end position="152"/>
    </location>
</feature>